<sequence>MRTYAPSWRTAIKSYIPSITLQPHWTTLKTYFSTLTPFHQTPYSPIRYRPRRLLTLLTILTSLLVIIITFFHFTTTSFPTIIDRPPVDRSCANTKNINDYYHHLQPQLVFGESSTWSQRFLDLKRGQMMEWVKEEILEYDEKRVTPAGRGSRGIVSTVSMGRLQSTLTLLGLLKRLGCILPVELFHFGDEMTLPGMRVVREFEGLNVTLRDVEDGNNIVPVRRKGKKRDGSEGYQIKIAAILSSSFEDVLFLDSDVLPVTDPTFLFDLWEFREKGAVFWPDLWKTHTTSKIWSLTQTPCRNEFEFETGQLLLSRSKTWPALHLTHYMNTIDSQFFYKLLWYDKDTFRFAFKTLKTPYHMMPRWVGFAGFVQPTGAGVFCGHSMAQADHVGKWVFMHGNSLKRVDLRTLREEIEKVGGKGRKRKEIFEWIQVVDVPIGREWMTPVSVKGFQSEGEFAPVGGYGAGEVKKRTMSCHAFFSGRGEPSTKLQDFEKVLPGFNEMLLEEYEGAAAVLEQMAGGKGIVEELE</sequence>
<dbReference type="SUPFAM" id="SSF53448">
    <property type="entry name" value="Nucleotide-diphospho-sugar transferases"/>
    <property type="match status" value="1"/>
</dbReference>
<keyword evidence="8 9" id="KW-0472">Membrane</keyword>
<gene>
    <name evidence="10" type="ORF">HK097_008595</name>
</gene>
<dbReference type="InterPro" id="IPR022751">
    <property type="entry name" value="Alpha_mannosyltransferase"/>
</dbReference>
<dbReference type="Gene3D" id="3.90.550.10">
    <property type="entry name" value="Spore Coat Polysaccharide Biosynthesis Protein SpsA, Chain A"/>
    <property type="match status" value="1"/>
</dbReference>
<evidence type="ECO:0000256" key="4">
    <source>
        <dbReference type="ARBA" id="ARBA00022692"/>
    </source>
</evidence>
<evidence type="ECO:0000256" key="2">
    <source>
        <dbReference type="ARBA" id="ARBA00009105"/>
    </source>
</evidence>
<evidence type="ECO:0000256" key="6">
    <source>
        <dbReference type="ARBA" id="ARBA00022989"/>
    </source>
</evidence>
<evidence type="ECO:0000256" key="9">
    <source>
        <dbReference type="SAM" id="Phobius"/>
    </source>
</evidence>
<dbReference type="PANTHER" id="PTHR31646">
    <property type="entry name" value="ALPHA-1,2-MANNOSYLTRANSFERASE MNN2"/>
    <property type="match status" value="1"/>
</dbReference>
<reference evidence="10" key="1">
    <citation type="submission" date="2020-05" db="EMBL/GenBank/DDBJ databases">
        <title>Phylogenomic resolution of chytrid fungi.</title>
        <authorList>
            <person name="Stajich J.E."/>
            <person name="Amses K."/>
            <person name="Simmons R."/>
            <person name="Seto K."/>
            <person name="Myers J."/>
            <person name="Bonds A."/>
            <person name="Quandt C.A."/>
            <person name="Barry K."/>
            <person name="Liu P."/>
            <person name="Grigoriev I."/>
            <person name="Longcore J.E."/>
            <person name="James T.Y."/>
        </authorList>
    </citation>
    <scope>NUCLEOTIDE SEQUENCE</scope>
    <source>
        <strain evidence="10">JEL0318</strain>
    </source>
</reference>
<evidence type="ECO:0000313" key="10">
    <source>
        <dbReference type="EMBL" id="KAJ3050461.1"/>
    </source>
</evidence>
<dbReference type="AlphaFoldDB" id="A0AAD5SA51"/>
<evidence type="ECO:0000256" key="7">
    <source>
        <dbReference type="ARBA" id="ARBA00023034"/>
    </source>
</evidence>
<keyword evidence="11" id="KW-1185">Reference proteome</keyword>
<evidence type="ECO:0000256" key="5">
    <source>
        <dbReference type="ARBA" id="ARBA00022968"/>
    </source>
</evidence>
<evidence type="ECO:0000256" key="1">
    <source>
        <dbReference type="ARBA" id="ARBA00004323"/>
    </source>
</evidence>
<comment type="similarity">
    <text evidence="2">Belongs to the MNN1/MNT family.</text>
</comment>
<keyword evidence="7" id="KW-0333">Golgi apparatus</keyword>
<keyword evidence="4 9" id="KW-0812">Transmembrane</keyword>
<organism evidence="10 11">
    <name type="scientific">Rhizophlyctis rosea</name>
    <dbReference type="NCBI Taxonomy" id="64517"/>
    <lineage>
        <taxon>Eukaryota</taxon>
        <taxon>Fungi</taxon>
        <taxon>Fungi incertae sedis</taxon>
        <taxon>Chytridiomycota</taxon>
        <taxon>Chytridiomycota incertae sedis</taxon>
        <taxon>Chytridiomycetes</taxon>
        <taxon>Rhizophlyctidales</taxon>
        <taxon>Rhizophlyctidaceae</taxon>
        <taxon>Rhizophlyctis</taxon>
    </lineage>
</organism>
<comment type="subcellular location">
    <subcellularLocation>
        <location evidence="1">Golgi apparatus membrane</location>
        <topology evidence="1">Single-pass type II membrane protein</topology>
    </subcellularLocation>
</comment>
<protein>
    <recommendedName>
        <fullName evidence="12">Glycosyltransferase family 71 protein</fullName>
    </recommendedName>
</protein>
<accession>A0AAD5SA51</accession>
<dbReference type="PANTHER" id="PTHR31646:SF1">
    <property type="entry name" value="ALPHA-1,2-MANNOSYLTRANSFERASE MNN2"/>
    <property type="match status" value="1"/>
</dbReference>
<feature type="transmembrane region" description="Helical" evidence="9">
    <location>
        <begin position="53"/>
        <end position="73"/>
    </location>
</feature>
<keyword evidence="5" id="KW-0735">Signal-anchor</keyword>
<comment type="caution">
    <text evidence="10">The sequence shown here is derived from an EMBL/GenBank/DDBJ whole genome shotgun (WGS) entry which is preliminary data.</text>
</comment>
<proteinExistence type="inferred from homology"/>
<evidence type="ECO:0008006" key="12">
    <source>
        <dbReference type="Google" id="ProtNLM"/>
    </source>
</evidence>
<dbReference type="InterPro" id="IPR029044">
    <property type="entry name" value="Nucleotide-diphossugar_trans"/>
</dbReference>
<dbReference type="Pfam" id="PF11051">
    <property type="entry name" value="Mannosyl_trans3"/>
    <property type="match status" value="2"/>
</dbReference>
<evidence type="ECO:0000313" key="11">
    <source>
        <dbReference type="Proteomes" id="UP001212841"/>
    </source>
</evidence>
<evidence type="ECO:0000256" key="8">
    <source>
        <dbReference type="ARBA" id="ARBA00023136"/>
    </source>
</evidence>
<dbReference type="GO" id="GO:0000139">
    <property type="term" value="C:Golgi membrane"/>
    <property type="evidence" value="ECO:0007669"/>
    <property type="project" value="UniProtKB-SubCell"/>
</dbReference>
<dbReference type="GO" id="GO:0000026">
    <property type="term" value="F:alpha-1,2-mannosyltransferase activity"/>
    <property type="evidence" value="ECO:0007669"/>
    <property type="project" value="TreeGrafter"/>
</dbReference>
<dbReference type="GO" id="GO:0046354">
    <property type="term" value="P:mannan biosynthetic process"/>
    <property type="evidence" value="ECO:0007669"/>
    <property type="project" value="TreeGrafter"/>
</dbReference>
<dbReference type="EMBL" id="JADGJD010000511">
    <property type="protein sequence ID" value="KAJ3050461.1"/>
    <property type="molecule type" value="Genomic_DNA"/>
</dbReference>
<dbReference type="Proteomes" id="UP001212841">
    <property type="component" value="Unassembled WGS sequence"/>
</dbReference>
<keyword evidence="3" id="KW-0808">Transferase</keyword>
<name>A0AAD5SA51_9FUNG</name>
<evidence type="ECO:0000256" key="3">
    <source>
        <dbReference type="ARBA" id="ARBA00022679"/>
    </source>
</evidence>
<keyword evidence="6 9" id="KW-1133">Transmembrane helix</keyword>